<sequence length="1197" mass="132950">MKRTLFTQYGHTPDFYLDAPGELTLEQLKEGTSSSRSKKAKHRRRKSGENSTASVRGYSAKPAGLKVQIREIIGQGNLEALEELVLHGHGDRLLGETSPNPVVQEFLDIVPGYIEQISDVHRAVVRGRLREVQTLMSHRSLSLARDSMGATPIHKAVMHGHMDVAQHLAENFRDSLSAKDIKGKTADYYLQYPEKLGLEQIIKRNQLANATHLGNTVSRLKALAPPYIQKTIVNMHERYHHSNGALNGNHEAHVNGDEENQSEGSQDTAEDKAPHLASQPESLKRVMMRTKPMLPPVILPRPSSNETAHPTWYSEGVFPVPSPSMPSCLISPSPSPLVPAFSSPSPPWPTFTPSLTPSPNPTEPFPYPTSPYPTTVSSPPPYMPMAAPLSFANAVPYIIVPPLPPKHDTEKRMLDRESRHDPVRDSHLQSRKKRSRSRDRSRRRRRSPPSATKLPVRRRRRDSDATPSSASIGKLLADLAALDGAASASTAPEPPVPRSVRPRALLLPPYGLNSAVGSSLFRVPRSRRPRATDALDDGGWDVCALNACVPVVLIVTCVLLILLGTANRLLQMVSDEFPIANARAVNRLAAGRGPGGSVTSARAAAVPVGAGPPTTTASSVAPRGDCATDSCLWEGQYLLGKIDHRIPPCQDFYAHVCSDSWFKDARNFNSHPFAYRASSAVMLDLWKLLQRQPVNESTFVSHASLILHRCVPETSNDATTWSVMHKILADLGIPEWPYADRLPSTEIHNVAMVADKLLGLSVVIRTLLKERPADHEIAIHLDSPPLILRRHEVIFPGEETKAYEDFVAKVLSLLKPASSYTRNLVLEVVHLEQRLSDAAAHSSRSVPVLHVVRPMMQVRSYPHWNWNIYFLYFLQGNDGRHSNTKIVLLDAVYFERLSSILAQASSRMLANYIGYKLLVHLSPLLPSKDAEFMIPLSHQHNSAGGVPARIEACMYLVERLYPYGTRVLVWSTVLHKIPGLVSGKLIDDLRRLEEQARFEMRQTAATAPWLTQDEADVAVLKMDRLQTVLVPTYRDLELHYPLLDQPAALLSPGQDMPVLETYYNLARTLRAYYWSTSNLTWFGEPLLPSESAFKAGFTYDPSRNRLYLSPATVAFVAGMSRSLDHNAVPFLLGQLLRGMFSVIDVRGSTVDADGEFRSWWSSTSEDRFLGRARCLQARPLCIYSLNRLTTARDIKVA</sequence>
<comment type="caution">
    <text evidence="1">The sequence shown here is derived from an EMBL/GenBank/DDBJ whole genome shotgun (WGS) entry which is preliminary data.</text>
</comment>
<evidence type="ECO:0000313" key="2">
    <source>
        <dbReference type="Proteomes" id="UP000821845"/>
    </source>
</evidence>
<dbReference type="Proteomes" id="UP000821845">
    <property type="component" value="Chromosome 2"/>
</dbReference>
<evidence type="ECO:0000313" key="1">
    <source>
        <dbReference type="EMBL" id="KAH6940089.1"/>
    </source>
</evidence>
<dbReference type="EMBL" id="CM023482">
    <property type="protein sequence ID" value="KAH6940089.1"/>
    <property type="molecule type" value="Genomic_DNA"/>
</dbReference>
<accession>A0ACB7T596</accession>
<keyword evidence="2" id="KW-1185">Reference proteome</keyword>
<reference evidence="1" key="1">
    <citation type="submission" date="2020-05" db="EMBL/GenBank/DDBJ databases">
        <title>Large-scale comparative analyses of tick genomes elucidate their genetic diversity and vector capacities.</title>
        <authorList>
            <person name="Jia N."/>
            <person name="Wang J."/>
            <person name="Shi W."/>
            <person name="Du L."/>
            <person name="Sun Y."/>
            <person name="Zhan W."/>
            <person name="Jiang J."/>
            <person name="Wang Q."/>
            <person name="Zhang B."/>
            <person name="Ji P."/>
            <person name="Sakyi L.B."/>
            <person name="Cui X."/>
            <person name="Yuan T."/>
            <person name="Jiang B."/>
            <person name="Yang W."/>
            <person name="Lam T.T.-Y."/>
            <person name="Chang Q."/>
            <person name="Ding S."/>
            <person name="Wang X."/>
            <person name="Zhu J."/>
            <person name="Ruan X."/>
            <person name="Zhao L."/>
            <person name="Wei J."/>
            <person name="Que T."/>
            <person name="Du C."/>
            <person name="Cheng J."/>
            <person name="Dai P."/>
            <person name="Han X."/>
            <person name="Huang E."/>
            <person name="Gao Y."/>
            <person name="Liu J."/>
            <person name="Shao H."/>
            <person name="Ye R."/>
            <person name="Li L."/>
            <person name="Wei W."/>
            <person name="Wang X."/>
            <person name="Wang C."/>
            <person name="Yang T."/>
            <person name="Huo Q."/>
            <person name="Li W."/>
            <person name="Guo W."/>
            <person name="Chen H."/>
            <person name="Zhou L."/>
            <person name="Ni X."/>
            <person name="Tian J."/>
            <person name="Zhou Y."/>
            <person name="Sheng Y."/>
            <person name="Liu T."/>
            <person name="Pan Y."/>
            <person name="Xia L."/>
            <person name="Li J."/>
            <person name="Zhao F."/>
            <person name="Cao W."/>
        </authorList>
    </citation>
    <scope>NUCLEOTIDE SEQUENCE</scope>
    <source>
        <strain evidence="1">Hyas-2018</strain>
    </source>
</reference>
<protein>
    <submittedName>
        <fullName evidence="1">Uncharacterized protein</fullName>
    </submittedName>
</protein>
<gene>
    <name evidence="1" type="ORF">HPB50_024654</name>
</gene>
<proteinExistence type="predicted"/>
<organism evidence="1 2">
    <name type="scientific">Hyalomma asiaticum</name>
    <name type="common">Tick</name>
    <dbReference type="NCBI Taxonomy" id="266040"/>
    <lineage>
        <taxon>Eukaryota</taxon>
        <taxon>Metazoa</taxon>
        <taxon>Ecdysozoa</taxon>
        <taxon>Arthropoda</taxon>
        <taxon>Chelicerata</taxon>
        <taxon>Arachnida</taxon>
        <taxon>Acari</taxon>
        <taxon>Parasitiformes</taxon>
        <taxon>Ixodida</taxon>
        <taxon>Ixodoidea</taxon>
        <taxon>Ixodidae</taxon>
        <taxon>Hyalomminae</taxon>
        <taxon>Hyalomma</taxon>
    </lineage>
</organism>
<name>A0ACB7T596_HYAAI</name>